<feature type="domain" description="BFD-like [2Fe-2S]-binding" evidence="9">
    <location>
        <begin position="45"/>
        <end position="94"/>
    </location>
</feature>
<keyword evidence="4" id="KW-0249">Electron transport</keyword>
<evidence type="ECO:0000256" key="6">
    <source>
        <dbReference type="ARBA" id="ARBA00023014"/>
    </source>
</evidence>
<comment type="caution">
    <text evidence="10">The sequence shown here is derived from an EMBL/GenBank/DDBJ whole genome shotgun (WGS) entry which is preliminary data.</text>
</comment>
<sequence>MYADYHERHGHGGHYGHHHGGCHHEHCYHHDYASGEGQSEKDSELVCPCVGVTKADIEQAVINGARTLEDVGNATGAGTRCGRCTGAVEAALQEALAAQAS</sequence>
<dbReference type="InterPro" id="IPR007419">
    <property type="entry name" value="BFD-like_2Fe2S-bd_dom"/>
</dbReference>
<dbReference type="AlphaFoldDB" id="A0A100YVB8"/>
<proteinExistence type="inferred from homology"/>
<keyword evidence="3" id="KW-0479">Metal-binding</keyword>
<evidence type="ECO:0000313" key="11">
    <source>
        <dbReference type="Proteomes" id="UP000054078"/>
    </source>
</evidence>
<evidence type="ECO:0000256" key="5">
    <source>
        <dbReference type="ARBA" id="ARBA00023004"/>
    </source>
</evidence>
<keyword evidence="6" id="KW-0411">Iron-sulfur</keyword>
<keyword evidence="1" id="KW-0813">Transport</keyword>
<dbReference type="STRING" id="1299998.AUL39_04930"/>
<reference evidence="10 11" key="1">
    <citation type="submission" date="2015-12" db="EMBL/GenBank/DDBJ databases">
        <title>Draft Genome Sequence of Olsenella scatoligenes SK9K4T; a Producer of 3-Methylindole- (skatole) and 4-Methylphenol- (p-cresol) Isolated from Pig Feces.</title>
        <authorList>
            <person name="Li X."/>
            <person name="Borg B."/>
            <person name="Canibe N."/>
        </authorList>
    </citation>
    <scope>NUCLEOTIDE SEQUENCE [LARGE SCALE GENOMIC DNA]</scope>
    <source>
        <strain evidence="10 11">SK9K4</strain>
    </source>
</reference>
<dbReference type="Pfam" id="PF04324">
    <property type="entry name" value="Fer2_BFD"/>
    <property type="match status" value="1"/>
</dbReference>
<evidence type="ECO:0000256" key="7">
    <source>
        <dbReference type="ARBA" id="ARBA00039386"/>
    </source>
</evidence>
<dbReference type="Gene3D" id="1.10.10.1100">
    <property type="entry name" value="BFD-like [2Fe-2S]-binding domain"/>
    <property type="match status" value="1"/>
</dbReference>
<dbReference type="GO" id="GO:0046872">
    <property type="term" value="F:metal ion binding"/>
    <property type="evidence" value="ECO:0007669"/>
    <property type="project" value="UniProtKB-KW"/>
</dbReference>
<organism evidence="10 11">
    <name type="scientific">Tractidigestivibacter scatoligenes</name>
    <name type="common">Olsenella scatoligenes</name>
    <dbReference type="NCBI Taxonomy" id="1299998"/>
    <lineage>
        <taxon>Bacteria</taxon>
        <taxon>Bacillati</taxon>
        <taxon>Actinomycetota</taxon>
        <taxon>Coriobacteriia</taxon>
        <taxon>Coriobacteriales</taxon>
        <taxon>Atopobiaceae</taxon>
        <taxon>Tractidigestivibacter</taxon>
    </lineage>
</organism>
<evidence type="ECO:0000259" key="9">
    <source>
        <dbReference type="Pfam" id="PF04324"/>
    </source>
</evidence>
<keyword evidence="2" id="KW-0001">2Fe-2S</keyword>
<protein>
    <recommendedName>
        <fullName evidence="7">Bacterioferritin-associated ferredoxin</fullName>
    </recommendedName>
</protein>
<evidence type="ECO:0000256" key="3">
    <source>
        <dbReference type="ARBA" id="ARBA00022723"/>
    </source>
</evidence>
<evidence type="ECO:0000256" key="2">
    <source>
        <dbReference type="ARBA" id="ARBA00022714"/>
    </source>
</evidence>
<evidence type="ECO:0000256" key="8">
    <source>
        <dbReference type="ARBA" id="ARBA00046332"/>
    </source>
</evidence>
<keyword evidence="11" id="KW-1185">Reference proteome</keyword>
<evidence type="ECO:0000313" key="10">
    <source>
        <dbReference type="EMBL" id="KUH58357.1"/>
    </source>
</evidence>
<comment type="similarity">
    <text evidence="8">Belongs to the Bfd family.</text>
</comment>
<keyword evidence="5" id="KW-0408">Iron</keyword>
<dbReference type="PANTHER" id="PTHR37424:SF1">
    <property type="entry name" value="BACTERIOFERRITIN-ASSOCIATED FERREDOXIN"/>
    <property type="match status" value="1"/>
</dbReference>
<evidence type="ECO:0000256" key="4">
    <source>
        <dbReference type="ARBA" id="ARBA00022982"/>
    </source>
</evidence>
<dbReference type="GO" id="GO:0051537">
    <property type="term" value="F:2 iron, 2 sulfur cluster binding"/>
    <property type="evidence" value="ECO:0007669"/>
    <property type="project" value="UniProtKB-KW"/>
</dbReference>
<dbReference type="EMBL" id="LOJF01000009">
    <property type="protein sequence ID" value="KUH58357.1"/>
    <property type="molecule type" value="Genomic_DNA"/>
</dbReference>
<dbReference type="Proteomes" id="UP000054078">
    <property type="component" value="Unassembled WGS sequence"/>
</dbReference>
<accession>A0A100YVB8</accession>
<name>A0A100YVB8_TRASO</name>
<evidence type="ECO:0000256" key="1">
    <source>
        <dbReference type="ARBA" id="ARBA00022448"/>
    </source>
</evidence>
<gene>
    <name evidence="10" type="ORF">AUL39_04930</name>
</gene>
<dbReference type="InterPro" id="IPR052371">
    <property type="entry name" value="BFD-associated_ferredoxin"/>
</dbReference>
<dbReference type="RefSeq" id="WP_059054322.1">
    <property type="nucleotide sequence ID" value="NZ_LOJF01000009.1"/>
</dbReference>
<dbReference type="InterPro" id="IPR041854">
    <property type="entry name" value="BFD-like_2Fe2S-bd_dom_sf"/>
</dbReference>
<dbReference type="PANTHER" id="PTHR37424">
    <property type="entry name" value="BACTERIOFERRITIN-ASSOCIATED FERREDOXIN"/>
    <property type="match status" value="1"/>
</dbReference>